<dbReference type="AlphaFoldDB" id="A0A0G2GKD9"/>
<evidence type="ECO:0000256" key="1">
    <source>
        <dbReference type="ARBA" id="ARBA00004496"/>
    </source>
</evidence>
<reference evidence="7 8" key="1">
    <citation type="submission" date="2015-05" db="EMBL/GenBank/DDBJ databases">
        <title>Distinctive expansion of gene families associated with plant cell wall degradation and secondary metabolism in the genomes of grapevine trunk pathogens.</title>
        <authorList>
            <person name="Lawrence D.P."/>
            <person name="Travadon R."/>
            <person name="Rolshausen P.E."/>
            <person name="Baumgartner K."/>
        </authorList>
    </citation>
    <scope>NUCLEOTIDE SEQUENCE [LARGE SCALE GENOMIC DNA]</scope>
    <source>
        <strain evidence="7">UCRPC4</strain>
    </source>
</reference>
<comment type="subcellular location">
    <subcellularLocation>
        <location evidence="1">Cytoplasm</location>
    </subcellularLocation>
</comment>
<sequence>MGHDNLYIGTSASEVLHFVAIPPEPGAETDNPTYILASRIQPWSVTNSNAVVDDTGVQKILVLPAAGKACILCNGVATFYSLPELSPVFGNVKVANCKWVGGLDENRKNEGISEQVIMIGAASRVMLVRIGEEARRVRNIEFPGCLRSTILYMDSLARLKTSRLHPQAPSQHAHPLSLIGHWQVLNREVMNGAQALMYQEFLLTTGTTATEPGVGLFVNVDGDVVRGTLEFGSYPEALVVDRPAERIGDGPTPEEETKDVFIVAVVMSKDSNDNFRKLLEIHDLGSGTDRSGPEILPLGIPSTERVGLYTSLSSFDSSFPDVVESLRLVRLRLPGSKEPAAYSADAPDPRTESSVEQVEREMALFESQNSPAIELPSGWESKREKEELDFARSLAQGQSRTVLWNGACIWNLARNPLANQLGAKLTQATTTNGDKAPPRLQPRLVMALMAQIRDRDPTSEAEFLSLEYIRQKASLMLFMHALQDHDLTNREHELRHVESALIESNLDPRVVLLMIPLLRENVIQAPKGIWLHRGVALLAEEALIKSSGNDGGQDFELLGMVRRYLAAWQGKRGFGSITDEKEVFDSVDASLLHTLLHLDQEMPSNSSSAAPTKAKLNNVVDNWKGDFDRAVTLLERYQRLFVLSRLYQSRKLSKDVLATWRRIIDGEDDPSGELTAEAGEIRVRKYLVTLRNSQLVEEYGLWLAKRNPQLAIQAFTDDSSRVKFEPAKLTELLKRKAPNAIQQYLEYLVFNKNQPQYGDDLIGYYLDSMLSVLETSEEARNSLADSYSFYRALPTPKPTYLTFITQNAPQQDWWQSRLRLLQLLGGGSTYAYSVSASSQLTYSIPTVLKRLAPFSGYLVSESIILDARQGHHSRALNSLIHGLGDYDTAIRYCYFGGPPPVSQASPIDSASLPSFSTQQSLFNHLLEQFLQIESITDRLERTSDLLSKFAAWFDPMDVLNSIPSDWSVALLSEFFTRTLRKIRIEKDDSLVLRGLAAAENLRKQVEWVEGCEKLGALFEEVEGVLKRGEGDSDDKKGPDGMGVGGDVDETASSIAEVREILGDDLVVS</sequence>
<evidence type="ECO:0000259" key="6">
    <source>
        <dbReference type="PROSITE" id="PS50219"/>
    </source>
</evidence>
<keyword evidence="7" id="KW-0675">Receptor</keyword>
<feature type="region of interest" description="Disordered" evidence="5">
    <location>
        <begin position="1028"/>
        <end position="1051"/>
    </location>
</feature>
<keyword evidence="8" id="KW-1185">Reference proteome</keyword>
<dbReference type="InterPro" id="IPR032914">
    <property type="entry name" value="Vam6/VPS39/TRAP1"/>
</dbReference>
<proteinExistence type="predicted"/>
<dbReference type="PROSITE" id="PS50219">
    <property type="entry name" value="CNH"/>
    <property type="match status" value="1"/>
</dbReference>
<evidence type="ECO:0000256" key="4">
    <source>
        <dbReference type="ARBA" id="ARBA00022927"/>
    </source>
</evidence>
<feature type="domain" description="CNH" evidence="6">
    <location>
        <begin position="1"/>
        <end position="285"/>
    </location>
</feature>
<accession>A0A0G2GKD9</accession>
<evidence type="ECO:0000313" key="8">
    <source>
        <dbReference type="Proteomes" id="UP000053317"/>
    </source>
</evidence>
<evidence type="ECO:0000256" key="3">
    <source>
        <dbReference type="ARBA" id="ARBA00022490"/>
    </source>
</evidence>
<dbReference type="InterPro" id="IPR001180">
    <property type="entry name" value="CNH_dom"/>
</dbReference>
<comment type="caution">
    <text evidence="7">The sequence shown here is derived from an EMBL/GenBank/DDBJ whole genome shotgun (WGS) entry which is preliminary data.</text>
</comment>
<dbReference type="GO" id="GO:0016020">
    <property type="term" value="C:membrane"/>
    <property type="evidence" value="ECO:0007669"/>
    <property type="project" value="TreeGrafter"/>
</dbReference>
<dbReference type="GO" id="GO:0015031">
    <property type="term" value="P:protein transport"/>
    <property type="evidence" value="ECO:0007669"/>
    <property type="project" value="UniProtKB-KW"/>
</dbReference>
<name>A0A0G2GKD9_PHACM</name>
<reference evidence="7 8" key="2">
    <citation type="submission" date="2015-05" db="EMBL/GenBank/DDBJ databases">
        <authorList>
            <person name="Morales-Cruz A."/>
            <person name="Amrine K.C."/>
            <person name="Cantu D."/>
        </authorList>
    </citation>
    <scope>NUCLEOTIDE SEQUENCE [LARGE SCALE GENOMIC DNA]</scope>
    <source>
        <strain evidence="7">UCRPC4</strain>
    </source>
</reference>
<dbReference type="GO" id="GO:0006914">
    <property type="term" value="P:autophagy"/>
    <property type="evidence" value="ECO:0007669"/>
    <property type="project" value="TreeGrafter"/>
</dbReference>
<organism evidence="7 8">
    <name type="scientific">Phaeomoniella chlamydospora</name>
    <name type="common">Phaeoacremonium chlamydosporum</name>
    <dbReference type="NCBI Taxonomy" id="158046"/>
    <lineage>
        <taxon>Eukaryota</taxon>
        <taxon>Fungi</taxon>
        <taxon>Dikarya</taxon>
        <taxon>Ascomycota</taxon>
        <taxon>Pezizomycotina</taxon>
        <taxon>Eurotiomycetes</taxon>
        <taxon>Chaetothyriomycetidae</taxon>
        <taxon>Phaeomoniellales</taxon>
        <taxon>Phaeomoniellaceae</taxon>
        <taxon>Phaeomoniella</taxon>
    </lineage>
</organism>
<evidence type="ECO:0000256" key="5">
    <source>
        <dbReference type="SAM" id="MobiDB-lite"/>
    </source>
</evidence>
<evidence type="ECO:0000313" key="7">
    <source>
        <dbReference type="EMBL" id="KKY17365.1"/>
    </source>
</evidence>
<dbReference type="EMBL" id="LCWF01000147">
    <property type="protein sequence ID" value="KKY17365.1"/>
    <property type="molecule type" value="Genomic_DNA"/>
</dbReference>
<keyword evidence="3" id="KW-0963">Cytoplasm</keyword>
<dbReference type="PANTHER" id="PTHR12894:SF27">
    <property type="entry name" value="TRANSFORMING GROWTH FACTOR-BETA RECEPTOR-ASSOCIATED PROTEIN 1"/>
    <property type="match status" value="1"/>
</dbReference>
<dbReference type="OrthoDB" id="5325112at2759"/>
<gene>
    <name evidence="7" type="ORF">UCRPC4_g05609</name>
</gene>
<protein>
    <submittedName>
        <fullName evidence="7">Putative tgf beta receptor associated protein</fullName>
    </submittedName>
</protein>
<dbReference type="Proteomes" id="UP000053317">
    <property type="component" value="Unassembled WGS sequence"/>
</dbReference>
<feature type="compositionally biased region" description="Basic and acidic residues" evidence="5">
    <location>
        <begin position="1028"/>
        <end position="1038"/>
    </location>
</feature>
<dbReference type="PANTHER" id="PTHR12894">
    <property type="entry name" value="CNH DOMAIN CONTAINING"/>
    <property type="match status" value="1"/>
</dbReference>
<dbReference type="GO" id="GO:0005737">
    <property type="term" value="C:cytoplasm"/>
    <property type="evidence" value="ECO:0007669"/>
    <property type="project" value="UniProtKB-SubCell"/>
</dbReference>
<dbReference type="GO" id="GO:0034058">
    <property type="term" value="P:endosomal vesicle fusion"/>
    <property type="evidence" value="ECO:0007669"/>
    <property type="project" value="TreeGrafter"/>
</dbReference>
<keyword evidence="4" id="KW-0653">Protein transport</keyword>
<keyword evidence="2" id="KW-0813">Transport</keyword>
<evidence type="ECO:0000256" key="2">
    <source>
        <dbReference type="ARBA" id="ARBA00022448"/>
    </source>
</evidence>